<feature type="domain" description="Phosphatidylinositol-specific phospholipase C X" evidence="7">
    <location>
        <begin position="31"/>
        <end position="170"/>
    </location>
</feature>
<evidence type="ECO:0000256" key="5">
    <source>
        <dbReference type="ARBA" id="ARBA00030782"/>
    </source>
</evidence>
<protein>
    <recommendedName>
        <fullName evidence="3">1-phosphatidylinositol phosphodiesterase</fullName>
        <ecNumber evidence="2">4.6.1.13</ecNumber>
    </recommendedName>
    <alternativeName>
        <fullName evidence="4">Phosphatidylinositol diacylglycerol-lyase</fullName>
    </alternativeName>
    <alternativeName>
        <fullName evidence="5">Phosphatidylinositol-specific phospholipase C</fullName>
    </alternativeName>
</protein>
<evidence type="ECO:0000256" key="4">
    <source>
        <dbReference type="ARBA" id="ARBA00030474"/>
    </source>
</evidence>
<dbReference type="PANTHER" id="PTHR13593:SF113">
    <property type="entry name" value="SI:DKEY-266F7.9"/>
    <property type="match status" value="1"/>
</dbReference>
<dbReference type="PROSITE" id="PS50007">
    <property type="entry name" value="PIPLC_X_DOMAIN"/>
    <property type="match status" value="1"/>
</dbReference>
<dbReference type="SMART" id="SM00148">
    <property type="entry name" value="PLCXc"/>
    <property type="match status" value="1"/>
</dbReference>
<evidence type="ECO:0000313" key="8">
    <source>
        <dbReference type="EMBL" id="RGM14371.1"/>
    </source>
</evidence>
<evidence type="ECO:0000313" key="11">
    <source>
        <dbReference type="Proteomes" id="UP000284161"/>
    </source>
</evidence>
<dbReference type="GO" id="GO:0008081">
    <property type="term" value="F:phosphoric diester hydrolase activity"/>
    <property type="evidence" value="ECO:0007669"/>
    <property type="project" value="InterPro"/>
</dbReference>
<name>A0A3E4UR15_BACSE</name>
<dbReference type="Proteomes" id="UP000261223">
    <property type="component" value="Unassembled WGS sequence"/>
</dbReference>
<dbReference type="GO" id="GO:0006629">
    <property type="term" value="P:lipid metabolic process"/>
    <property type="evidence" value="ECO:0007669"/>
    <property type="project" value="InterPro"/>
</dbReference>
<dbReference type="EMBL" id="QRUB01000005">
    <property type="protein sequence ID" value="RGR28327.1"/>
    <property type="molecule type" value="Genomic_DNA"/>
</dbReference>
<dbReference type="Gene3D" id="3.20.20.190">
    <property type="entry name" value="Phosphatidylinositol (PI) phosphodiesterase"/>
    <property type="match status" value="1"/>
</dbReference>
<evidence type="ECO:0000313" key="10">
    <source>
        <dbReference type="Proteomes" id="UP000261223"/>
    </source>
</evidence>
<comment type="catalytic activity">
    <reaction evidence="1">
        <text>a 1,2-diacyl-sn-glycero-3-phospho-(1D-myo-inositol) = 1D-myo-inositol 1,2-cyclic phosphate + a 1,2-diacyl-sn-glycerol</text>
        <dbReference type="Rhea" id="RHEA:17093"/>
        <dbReference type="ChEBI" id="CHEBI:17815"/>
        <dbReference type="ChEBI" id="CHEBI:57880"/>
        <dbReference type="ChEBI" id="CHEBI:58484"/>
        <dbReference type="EC" id="4.6.1.13"/>
    </reaction>
</comment>
<feature type="signal peptide" evidence="6">
    <location>
        <begin position="1"/>
        <end position="19"/>
    </location>
</feature>
<dbReference type="SUPFAM" id="SSF51695">
    <property type="entry name" value="PLC-like phosphodiesterases"/>
    <property type="match status" value="1"/>
</dbReference>
<dbReference type="AlphaFoldDB" id="A0A3E4UR15"/>
<dbReference type="EMBL" id="QSSV01000006">
    <property type="protein sequence ID" value="RGM14371.1"/>
    <property type="molecule type" value="Genomic_DNA"/>
</dbReference>
<dbReference type="CDD" id="cd08586">
    <property type="entry name" value="PI-PLCc_BcPLC_like"/>
    <property type="match status" value="1"/>
</dbReference>
<evidence type="ECO:0000313" key="9">
    <source>
        <dbReference type="EMBL" id="RGR28327.1"/>
    </source>
</evidence>
<dbReference type="InterPro" id="IPR000909">
    <property type="entry name" value="PLipase_C_PInositol-sp_X_dom"/>
</dbReference>
<dbReference type="Pfam" id="PF00388">
    <property type="entry name" value="PI-PLC-X"/>
    <property type="match status" value="1"/>
</dbReference>
<dbReference type="InterPro" id="IPR051057">
    <property type="entry name" value="PI-PLC_domain"/>
</dbReference>
<dbReference type="PANTHER" id="PTHR13593">
    <property type="match status" value="1"/>
</dbReference>
<evidence type="ECO:0000256" key="6">
    <source>
        <dbReference type="SAM" id="SignalP"/>
    </source>
</evidence>
<accession>A0A3E4UR15</accession>
<gene>
    <name evidence="9" type="ORF">DWY58_08060</name>
    <name evidence="8" type="ORF">DXC34_06135</name>
</gene>
<proteinExistence type="predicted"/>
<dbReference type="InterPro" id="IPR017946">
    <property type="entry name" value="PLC-like_Pdiesterase_TIM-brl"/>
</dbReference>
<organism evidence="8 10">
    <name type="scientific">Bacteroides stercoris</name>
    <dbReference type="NCBI Taxonomy" id="46506"/>
    <lineage>
        <taxon>Bacteria</taxon>
        <taxon>Pseudomonadati</taxon>
        <taxon>Bacteroidota</taxon>
        <taxon>Bacteroidia</taxon>
        <taxon>Bacteroidales</taxon>
        <taxon>Bacteroidaceae</taxon>
        <taxon>Bacteroides</taxon>
    </lineage>
</organism>
<dbReference type="GO" id="GO:0004436">
    <property type="term" value="F:phosphatidylinositol diacylglycerol-lyase activity"/>
    <property type="evidence" value="ECO:0007669"/>
    <property type="project" value="UniProtKB-EC"/>
</dbReference>
<reference evidence="10 11" key="1">
    <citation type="submission" date="2018-08" db="EMBL/GenBank/DDBJ databases">
        <title>A genome reference for cultivated species of the human gut microbiota.</title>
        <authorList>
            <person name="Zou Y."/>
            <person name="Xue W."/>
            <person name="Luo G."/>
        </authorList>
    </citation>
    <scope>NUCLEOTIDE SEQUENCE [LARGE SCALE GENOMIC DNA]</scope>
    <source>
        <strain evidence="9 11">AF25-6</strain>
        <strain evidence="8 10">TF03-6</strain>
    </source>
</reference>
<sequence>MFSVVFMLSWFLCAKPAFAGSKGDWMKLLSDTLPVCKLSIPGTHDSGAIYGGCMLKTQDAGIFSQLELGIRAFDIRLAEKDGKLGVFHSHAFQNMYWETDVLPTFIKFLKEHPSEMLIVSLKREGGSSEAYASLVETSLSAIDAKPFFVWNFCQDLALGDCRGKILFLHRDVAMNKYPGTACEGWKDDATCLMTLRGSNGAEAQVLLQDEYQYASDEEVGLKVEACMRNLHNVAAEPSSSYRWAISFVSATGLPLGTPEVFAKQVNKFVSEYLKQRRSQMCGIVFMDFVQRPEGLELLDCLIRGNN</sequence>
<evidence type="ECO:0000256" key="2">
    <source>
        <dbReference type="ARBA" id="ARBA00012581"/>
    </source>
</evidence>
<evidence type="ECO:0000256" key="1">
    <source>
        <dbReference type="ARBA" id="ARBA00001316"/>
    </source>
</evidence>
<keyword evidence="6" id="KW-0732">Signal</keyword>
<dbReference type="Proteomes" id="UP000284161">
    <property type="component" value="Unassembled WGS sequence"/>
</dbReference>
<evidence type="ECO:0000259" key="7">
    <source>
        <dbReference type="SMART" id="SM00148"/>
    </source>
</evidence>
<evidence type="ECO:0000256" key="3">
    <source>
        <dbReference type="ARBA" id="ARBA00019758"/>
    </source>
</evidence>
<comment type="caution">
    <text evidence="8">The sequence shown here is derived from an EMBL/GenBank/DDBJ whole genome shotgun (WGS) entry which is preliminary data.</text>
</comment>
<feature type="chain" id="PRO_5033375396" description="1-phosphatidylinositol phosphodiesterase" evidence="6">
    <location>
        <begin position="20"/>
        <end position="306"/>
    </location>
</feature>
<dbReference type="EC" id="4.6.1.13" evidence="2"/>